<comment type="caution">
    <text evidence="4">The sequence shown here is derived from an EMBL/GenBank/DDBJ whole genome shotgun (WGS) entry which is preliminary data.</text>
</comment>
<dbReference type="InterPro" id="IPR017284">
    <property type="entry name" value="Tautomerase_PptA"/>
</dbReference>
<protein>
    <submittedName>
        <fullName evidence="4">Tautomerase PptA</fullName>
        <ecNumber evidence="4">5.3.2.-</ecNumber>
    </submittedName>
</protein>
<evidence type="ECO:0000256" key="2">
    <source>
        <dbReference type="PIRSR" id="PIRSR037799-1"/>
    </source>
</evidence>
<dbReference type="NCBIfam" id="NF002324">
    <property type="entry name" value="PRK01271.1"/>
    <property type="match status" value="1"/>
</dbReference>
<keyword evidence="5" id="KW-1185">Reference proteome</keyword>
<dbReference type="Pfam" id="PF01361">
    <property type="entry name" value="Tautomerase"/>
    <property type="match status" value="1"/>
</dbReference>
<dbReference type="GO" id="GO:0005737">
    <property type="term" value="C:cytoplasm"/>
    <property type="evidence" value="ECO:0007669"/>
    <property type="project" value="InterPro"/>
</dbReference>
<dbReference type="RefSeq" id="WP_238715281.1">
    <property type="nucleotide sequence ID" value="NZ_JAEPBH010000068.1"/>
</dbReference>
<keyword evidence="1 4" id="KW-0413">Isomerase</keyword>
<dbReference type="InterPro" id="IPR014347">
    <property type="entry name" value="Tautomerase/MIF_sf"/>
</dbReference>
<dbReference type="GO" id="GO:0016862">
    <property type="term" value="F:intramolecular oxidoreductase activity, interconverting keto- and enol-groups"/>
    <property type="evidence" value="ECO:0007669"/>
    <property type="project" value="InterPro"/>
</dbReference>
<dbReference type="EMBL" id="JAEPBH010000068">
    <property type="protein sequence ID" value="MBK4716981.1"/>
    <property type="molecule type" value="Genomic_DNA"/>
</dbReference>
<reference evidence="4" key="1">
    <citation type="submission" date="2021-01" db="EMBL/GenBank/DDBJ databases">
        <title>Intestinitalea alba gen. nov., sp. nov., a novel genus of the family Enterobacteriaceae, isolated from the gut of the plastic-eating mealworm Tenebrio molitor L.</title>
        <authorList>
            <person name="Yang Y."/>
        </authorList>
    </citation>
    <scope>NUCLEOTIDE SEQUENCE</scope>
    <source>
        <strain evidence="4">BIT-L3</strain>
    </source>
</reference>
<evidence type="ECO:0000259" key="3">
    <source>
        <dbReference type="Pfam" id="PF01361"/>
    </source>
</evidence>
<dbReference type="SUPFAM" id="SSF55331">
    <property type="entry name" value="Tautomerase/MIF"/>
    <property type="match status" value="1"/>
</dbReference>
<evidence type="ECO:0000313" key="4">
    <source>
        <dbReference type="EMBL" id="MBK4716981.1"/>
    </source>
</evidence>
<dbReference type="Proteomes" id="UP000659047">
    <property type="component" value="Unassembled WGS sequence"/>
</dbReference>
<proteinExistence type="predicted"/>
<evidence type="ECO:0000313" key="5">
    <source>
        <dbReference type="Proteomes" id="UP000659047"/>
    </source>
</evidence>
<gene>
    <name evidence="4" type="primary">pptA</name>
    <name evidence="4" type="ORF">JJB97_16940</name>
</gene>
<accession>A0A8K0V552</accession>
<organism evidence="4 5">
    <name type="scientific">Tenebrionibacter intestinalis</name>
    <dbReference type="NCBI Taxonomy" id="2799638"/>
    <lineage>
        <taxon>Bacteria</taxon>
        <taxon>Pseudomonadati</taxon>
        <taxon>Pseudomonadota</taxon>
        <taxon>Gammaproteobacteria</taxon>
        <taxon>Enterobacterales</taxon>
        <taxon>Enterobacteriaceae</taxon>
        <taxon>Tenebrionibacter/Tenebrionicola group</taxon>
        <taxon>Tenebrionibacter</taxon>
    </lineage>
</organism>
<dbReference type="InterPro" id="IPR004370">
    <property type="entry name" value="4-OT-like_dom"/>
</dbReference>
<dbReference type="Gene3D" id="3.30.429.10">
    <property type="entry name" value="Macrophage Migration Inhibitory Factor"/>
    <property type="match status" value="1"/>
</dbReference>
<name>A0A8K0V552_9ENTR</name>
<evidence type="ECO:0000256" key="1">
    <source>
        <dbReference type="ARBA" id="ARBA00023235"/>
    </source>
</evidence>
<feature type="domain" description="4-oxalocrotonate tautomerase-like" evidence="3">
    <location>
        <begin position="2"/>
        <end position="53"/>
    </location>
</feature>
<sequence>MPHIDIKYFPRDLSEAQKQSLVDDLCDVIKKHLHSADSALSVALNEVAPERWQTDVYDPLIRPSLETLAKKPGYTL</sequence>
<feature type="active site" description="Proton acceptor; via imino nitrogen" evidence="2">
    <location>
        <position position="2"/>
    </location>
</feature>
<dbReference type="PIRSF" id="PIRSF037799">
    <property type="entry name" value="Tautomer_YdcE_prd"/>
    <property type="match status" value="1"/>
</dbReference>
<dbReference type="AlphaFoldDB" id="A0A8K0V552"/>
<dbReference type="EC" id="5.3.2.-" evidence="4"/>